<name>A0A8J5HZ68_9STRA</name>
<keyword evidence="2" id="KW-1185">Reference proteome</keyword>
<proteinExistence type="predicted"/>
<dbReference type="Proteomes" id="UP000709295">
    <property type="component" value="Unassembled WGS sequence"/>
</dbReference>
<comment type="caution">
    <text evidence="1">The sequence shown here is derived from an EMBL/GenBank/DDBJ whole genome shotgun (WGS) entry which is preliminary data.</text>
</comment>
<evidence type="ECO:0000313" key="2">
    <source>
        <dbReference type="Proteomes" id="UP000709295"/>
    </source>
</evidence>
<gene>
    <name evidence="1" type="ORF">JG688_00018720</name>
</gene>
<accession>A0A8J5HZ68</accession>
<evidence type="ECO:0000313" key="1">
    <source>
        <dbReference type="EMBL" id="KAG6941336.1"/>
    </source>
</evidence>
<organism evidence="1 2">
    <name type="scientific">Phytophthora aleatoria</name>
    <dbReference type="NCBI Taxonomy" id="2496075"/>
    <lineage>
        <taxon>Eukaryota</taxon>
        <taxon>Sar</taxon>
        <taxon>Stramenopiles</taxon>
        <taxon>Oomycota</taxon>
        <taxon>Peronosporomycetes</taxon>
        <taxon>Peronosporales</taxon>
        <taxon>Peronosporaceae</taxon>
        <taxon>Phytophthora</taxon>
    </lineage>
</organism>
<dbReference type="EMBL" id="JAENGY010003736">
    <property type="protein sequence ID" value="KAG6941336.1"/>
    <property type="molecule type" value="Genomic_DNA"/>
</dbReference>
<reference evidence="1" key="1">
    <citation type="submission" date="2021-01" db="EMBL/GenBank/DDBJ databases">
        <title>Phytophthora aleatoria, a newly-described species from Pinus radiata is distinct from Phytophthora cactorum isolates based on comparative genomics.</title>
        <authorList>
            <person name="Mcdougal R."/>
            <person name="Panda P."/>
            <person name="Williams N."/>
            <person name="Studholme D.J."/>
        </authorList>
    </citation>
    <scope>NUCLEOTIDE SEQUENCE</scope>
    <source>
        <strain evidence="1">NZFS 4037</strain>
    </source>
</reference>
<dbReference type="AlphaFoldDB" id="A0A8J5HZ68"/>
<protein>
    <submittedName>
        <fullName evidence="1">Uncharacterized protein</fullName>
    </submittedName>
</protein>
<sequence length="155" mass="17884">MYLYFNYTPFHQDASSLTFQGLPHVVDCVSGFLDSSVDLSLLYAVKIGSVGLLERIWASSEALEHDPDERWTLRRFLRTDKHYRQYLFSKGLEDAVPRQDLETIKWLSTKFQGFTVSSEVVAEPARQGRWIFCSCSMRTTVGCWSKEEKQGEATR</sequence>